<keyword evidence="1" id="KW-1003">Cell membrane</keyword>
<dbReference type="Proteomes" id="UP001519295">
    <property type="component" value="Unassembled WGS sequence"/>
</dbReference>
<keyword evidence="8" id="KW-1185">Reference proteome</keyword>
<keyword evidence="3 5" id="KW-1133">Transmembrane helix</keyword>
<dbReference type="EMBL" id="JAGINU010000001">
    <property type="protein sequence ID" value="MBP2364320.1"/>
    <property type="molecule type" value="Genomic_DNA"/>
</dbReference>
<evidence type="ECO:0000256" key="2">
    <source>
        <dbReference type="ARBA" id="ARBA00022692"/>
    </source>
</evidence>
<proteinExistence type="predicted"/>
<feature type="domain" description="Lipopolysaccharide assembly protein A" evidence="6">
    <location>
        <begin position="36"/>
        <end position="73"/>
    </location>
</feature>
<evidence type="ECO:0000256" key="4">
    <source>
        <dbReference type="ARBA" id="ARBA00023136"/>
    </source>
</evidence>
<dbReference type="RefSeq" id="WP_210024392.1">
    <property type="nucleotide sequence ID" value="NZ_JAGINU010000001.1"/>
</dbReference>
<dbReference type="InterPro" id="IPR010445">
    <property type="entry name" value="LapA_dom"/>
</dbReference>
<feature type="transmembrane region" description="Helical" evidence="5">
    <location>
        <begin position="43"/>
        <end position="72"/>
    </location>
</feature>
<accession>A0ABS4VK80</accession>
<sequence length="76" mass="8443">MTHHPEHPMTRRRRTLGGKQIAALVVAVVTLIFILQNRDAVQIAFFTLTVNAALWFVLLIVLGLGVAIGVLATRRR</sequence>
<gene>
    <name evidence="7" type="ORF">JOF36_000016</name>
</gene>
<dbReference type="Pfam" id="PF06305">
    <property type="entry name" value="LapA_dom"/>
    <property type="match status" value="1"/>
</dbReference>
<name>A0ABS4VK80_9PSEU</name>
<evidence type="ECO:0000256" key="1">
    <source>
        <dbReference type="ARBA" id="ARBA00022475"/>
    </source>
</evidence>
<evidence type="ECO:0000256" key="3">
    <source>
        <dbReference type="ARBA" id="ARBA00022989"/>
    </source>
</evidence>
<reference evidence="7 8" key="1">
    <citation type="submission" date="2021-03" db="EMBL/GenBank/DDBJ databases">
        <title>Sequencing the genomes of 1000 actinobacteria strains.</title>
        <authorList>
            <person name="Klenk H.-P."/>
        </authorList>
    </citation>
    <scope>NUCLEOTIDE SEQUENCE [LARGE SCALE GENOMIC DNA]</scope>
    <source>
        <strain evidence="7 8">DSM 45256</strain>
    </source>
</reference>
<feature type="transmembrane region" description="Helical" evidence="5">
    <location>
        <begin position="21"/>
        <end position="37"/>
    </location>
</feature>
<keyword evidence="2 5" id="KW-0812">Transmembrane</keyword>
<evidence type="ECO:0000259" key="6">
    <source>
        <dbReference type="Pfam" id="PF06305"/>
    </source>
</evidence>
<protein>
    <submittedName>
        <fullName evidence="7">Integral membrane protein</fullName>
    </submittedName>
</protein>
<evidence type="ECO:0000313" key="7">
    <source>
        <dbReference type="EMBL" id="MBP2364320.1"/>
    </source>
</evidence>
<evidence type="ECO:0000256" key="5">
    <source>
        <dbReference type="SAM" id="Phobius"/>
    </source>
</evidence>
<comment type="caution">
    <text evidence="7">The sequence shown here is derived from an EMBL/GenBank/DDBJ whole genome shotgun (WGS) entry which is preliminary data.</text>
</comment>
<keyword evidence="4 5" id="KW-0472">Membrane</keyword>
<evidence type="ECO:0000313" key="8">
    <source>
        <dbReference type="Proteomes" id="UP001519295"/>
    </source>
</evidence>
<organism evidence="7 8">
    <name type="scientific">Pseudonocardia parietis</name>
    <dbReference type="NCBI Taxonomy" id="570936"/>
    <lineage>
        <taxon>Bacteria</taxon>
        <taxon>Bacillati</taxon>
        <taxon>Actinomycetota</taxon>
        <taxon>Actinomycetes</taxon>
        <taxon>Pseudonocardiales</taxon>
        <taxon>Pseudonocardiaceae</taxon>
        <taxon>Pseudonocardia</taxon>
    </lineage>
</organism>